<comment type="caution">
    <text evidence="7">The sequence shown here is derived from an EMBL/GenBank/DDBJ whole genome shotgun (WGS) entry which is preliminary data.</text>
</comment>
<dbReference type="InterPro" id="IPR011491">
    <property type="entry name" value="FlgE_D2"/>
</dbReference>
<dbReference type="InterPro" id="IPR020013">
    <property type="entry name" value="Flagellar_FlgE/F/G"/>
</dbReference>
<sequence>MSLQYNFNVCFRPGILSVLIMILFYVLANAAQQDNFCETHLTIAGNGYFVIKKNQQSYTKKISLSLQTNVSLSPLSIINGHYSVQGWRLTNSGIGDRNELTGLHSFMFYNKASEYRFSNKAKITLINFLNQKYINCPTCMDVLEEFVTFRGSPVTNYHSNTFDIEVIELSSDIYSFKNDSLEITVYFDNISNIRNEREFIITCEPDSDQVEPFDGIIDTGKIIFSSDNTFLDMELKNGTCRESEYCTFSLDAINPNSKQNISLDMGATYDSAEGWTNAYTTTKLWEQDSINIYKSTTYFGKTQDLEVSSDGIIYGKYENSEELLPVFQLALADFPYTPGLEEHEFTNKFFLETISSGQPIISKPEKDGMGSVKSATNCFYDYILDSCKVNVQKLNIPEQVIHGKRYDISVSLDKQGSCYQPTDINEIKWSFCTDSDCSIENNWLHHSTHFFGDFEPVYHYYYIPEYGQTTIRATYRGDINKSSEYTVNVEKRFPDLTPKDIWWGPNSYENGQSVTFFARIENTENGTTAKNFNVHFIVDKGTSSERDLGSVVIRNDILSTHQPIFPNHSFENGFSGWTIVSGSASVQSHYQPNEYNYIDDMNTTDVSIEGNGFYIVKHKHANELMFTRARRMKRASDNYLCTENGYILQGWKLDPISGEPIKELVPIKFETDRLNLVPEATSKITLIFSLDNRISGNPENLSDCWDGTQRLRDNQISPESYHYHIPVDIWDSAGQPHEIIVYFQKNTDSEWEYIVTCHPEELPNLTNTSSDGLLASGLLFTEEVPDNSFAALIGMTCGNDSVTENTNKYCRFNVNFFGLTDSDMTIELDFGLKHLTNGLFYSSVSTISLTQYKNSNGFPQNMLTRFKINDDGNIMGIYYNGAPTQSIGYQLVLANFSHPDALESVGGHFFSQTNNSGELHINIPGSAGLGELHEDHTYVDTSNIAIQFNEKAGNAHYACLNGSDTILKSPIFTAKGETLEFRSQNFGPAEKVMILRNASDNQVLAELSCQVKSSIDISFNNDEYLIVKDMKNNVEYLTRTGIFHIDQNSFLSDPDGMIAQGWQLNPSTGERYDPVANINLNDMMSAKPVATKWIQLSIIFDNSIEVSESPTGKSLCDQWNPDDMTGKYLPDNSYDFSTTTSIYTQNGSTCDIVIYYKK</sequence>
<dbReference type="NCBIfam" id="TIGR03506">
    <property type="entry name" value="FlgEFG_subfam"/>
    <property type="match status" value="1"/>
</dbReference>
<evidence type="ECO:0000256" key="3">
    <source>
        <dbReference type="ARBA" id="ARBA00023143"/>
    </source>
</evidence>
<evidence type="ECO:0000256" key="4">
    <source>
        <dbReference type="RuleBase" id="RU362116"/>
    </source>
</evidence>
<dbReference type="Proteomes" id="UP000189670">
    <property type="component" value="Unassembled WGS sequence"/>
</dbReference>
<dbReference type="AlphaFoldDB" id="A0A1V1P6I6"/>
<evidence type="ECO:0000259" key="6">
    <source>
        <dbReference type="Pfam" id="PF07559"/>
    </source>
</evidence>
<keyword evidence="5" id="KW-0472">Membrane</keyword>
<dbReference type="PANTHER" id="PTHR30435:SF19">
    <property type="entry name" value="FLAGELLAR BASAL-BODY ROD PROTEIN FLGG"/>
    <property type="match status" value="1"/>
</dbReference>
<dbReference type="Gene3D" id="2.60.98.20">
    <property type="entry name" value="Flagellar hook protein FlgE"/>
    <property type="match status" value="1"/>
</dbReference>
<dbReference type="EMBL" id="ATBP01000432">
    <property type="protein sequence ID" value="ETR70394.1"/>
    <property type="molecule type" value="Genomic_DNA"/>
</dbReference>
<dbReference type="GO" id="GO:0009425">
    <property type="term" value="C:bacterial-type flagellum basal body"/>
    <property type="evidence" value="ECO:0007669"/>
    <property type="project" value="UniProtKB-SubCell"/>
</dbReference>
<proteinExistence type="inferred from homology"/>
<dbReference type="InterPro" id="IPR037058">
    <property type="entry name" value="Falgellar_hook_FlgE_sf"/>
</dbReference>
<keyword evidence="3 4" id="KW-0975">Bacterial flagellum</keyword>
<evidence type="ECO:0000256" key="2">
    <source>
        <dbReference type="ARBA" id="ARBA00009677"/>
    </source>
</evidence>
<evidence type="ECO:0000256" key="1">
    <source>
        <dbReference type="ARBA" id="ARBA00004117"/>
    </source>
</evidence>
<dbReference type="InterPro" id="IPR037925">
    <property type="entry name" value="FlgE/F/G-like"/>
</dbReference>
<evidence type="ECO:0000313" key="7">
    <source>
        <dbReference type="EMBL" id="ETR70394.1"/>
    </source>
</evidence>
<dbReference type="InterPro" id="IPR013783">
    <property type="entry name" value="Ig-like_fold"/>
</dbReference>
<name>A0A1V1P6I6_9BACT</name>
<dbReference type="PANTHER" id="PTHR30435">
    <property type="entry name" value="FLAGELLAR PROTEIN"/>
    <property type="match status" value="1"/>
</dbReference>
<comment type="subcellular location">
    <subcellularLocation>
        <location evidence="1 4">Bacterial flagellum basal body</location>
    </subcellularLocation>
</comment>
<dbReference type="SUPFAM" id="SSF117143">
    <property type="entry name" value="Flagellar hook protein flgE"/>
    <property type="match status" value="3"/>
</dbReference>
<accession>A0A1V1P6I6</accession>
<dbReference type="Gene3D" id="2.60.40.10">
    <property type="entry name" value="Immunoglobulins"/>
    <property type="match status" value="1"/>
</dbReference>
<feature type="domain" description="Flagellar hook protein FlgE D2" evidence="6">
    <location>
        <begin position="713"/>
        <end position="856"/>
    </location>
</feature>
<protein>
    <recommendedName>
        <fullName evidence="6">Flagellar hook protein FlgE D2 domain-containing protein</fullName>
    </recommendedName>
</protein>
<reference evidence="8" key="1">
    <citation type="submission" date="2012-11" db="EMBL/GenBank/DDBJ databases">
        <authorList>
            <person name="Lucero-Rivera Y.E."/>
            <person name="Tovar-Ramirez D."/>
        </authorList>
    </citation>
    <scope>NUCLEOTIDE SEQUENCE [LARGE SCALE GENOMIC DNA]</scope>
    <source>
        <strain evidence="8">Araruama</strain>
    </source>
</reference>
<evidence type="ECO:0000313" key="8">
    <source>
        <dbReference type="Proteomes" id="UP000189670"/>
    </source>
</evidence>
<dbReference type="Pfam" id="PF07559">
    <property type="entry name" value="FlgE_D2"/>
    <property type="match status" value="1"/>
</dbReference>
<evidence type="ECO:0000256" key="5">
    <source>
        <dbReference type="SAM" id="Phobius"/>
    </source>
</evidence>
<comment type="similarity">
    <text evidence="2 4">Belongs to the flagella basal body rod proteins family.</text>
</comment>
<organism evidence="7 8">
    <name type="scientific">Candidatus Magnetoglobus multicellularis str. Araruama</name>
    <dbReference type="NCBI Taxonomy" id="890399"/>
    <lineage>
        <taxon>Bacteria</taxon>
        <taxon>Pseudomonadati</taxon>
        <taxon>Thermodesulfobacteriota</taxon>
        <taxon>Desulfobacteria</taxon>
        <taxon>Desulfobacterales</taxon>
        <taxon>Desulfobacteraceae</taxon>
        <taxon>Candidatus Magnetoglobus</taxon>
    </lineage>
</organism>
<keyword evidence="5" id="KW-1133">Transmembrane helix</keyword>
<dbReference type="GO" id="GO:0071978">
    <property type="term" value="P:bacterial-type flagellum-dependent swarming motility"/>
    <property type="evidence" value="ECO:0007669"/>
    <property type="project" value="TreeGrafter"/>
</dbReference>
<keyword evidence="5" id="KW-0812">Transmembrane</keyword>
<gene>
    <name evidence="7" type="ORF">OMM_03273</name>
</gene>
<feature type="transmembrane region" description="Helical" evidence="5">
    <location>
        <begin position="9"/>
        <end position="28"/>
    </location>
</feature>